<name>A0A813QNG6_9BILA</name>
<sequence>MVVKFLVFLGLILITASAPITKTANVKINSRSIVDVFYRTFYPDYKFLKEDYSPKFYDYNNYNRFNYKPYNYDMTYEYIPYDYDYPARVYERIPYKYEYYRPF</sequence>
<dbReference type="EMBL" id="CAJNOC010000506">
    <property type="protein sequence ID" value="CAF0769712.1"/>
    <property type="molecule type" value="Genomic_DNA"/>
</dbReference>
<dbReference type="AlphaFoldDB" id="A0A813QNG6"/>
<proteinExistence type="predicted"/>
<evidence type="ECO:0000256" key="1">
    <source>
        <dbReference type="SAM" id="SignalP"/>
    </source>
</evidence>
<comment type="caution">
    <text evidence="2">The sequence shown here is derived from an EMBL/GenBank/DDBJ whole genome shotgun (WGS) entry which is preliminary data.</text>
</comment>
<feature type="signal peptide" evidence="1">
    <location>
        <begin position="1"/>
        <end position="17"/>
    </location>
</feature>
<organism evidence="2 3">
    <name type="scientific">Brachionus calyciflorus</name>
    <dbReference type="NCBI Taxonomy" id="104777"/>
    <lineage>
        <taxon>Eukaryota</taxon>
        <taxon>Metazoa</taxon>
        <taxon>Spiralia</taxon>
        <taxon>Gnathifera</taxon>
        <taxon>Rotifera</taxon>
        <taxon>Eurotatoria</taxon>
        <taxon>Monogononta</taxon>
        <taxon>Pseudotrocha</taxon>
        <taxon>Ploima</taxon>
        <taxon>Brachionidae</taxon>
        <taxon>Brachionus</taxon>
    </lineage>
</organism>
<evidence type="ECO:0000313" key="3">
    <source>
        <dbReference type="Proteomes" id="UP000663879"/>
    </source>
</evidence>
<reference evidence="2" key="1">
    <citation type="submission" date="2021-02" db="EMBL/GenBank/DDBJ databases">
        <authorList>
            <person name="Nowell W R."/>
        </authorList>
    </citation>
    <scope>NUCLEOTIDE SEQUENCE</scope>
    <source>
        <strain evidence="2">Ploen Becks lab</strain>
    </source>
</reference>
<protein>
    <submittedName>
        <fullName evidence="2">Uncharacterized protein</fullName>
    </submittedName>
</protein>
<dbReference type="OrthoDB" id="10481230at2759"/>
<feature type="chain" id="PRO_5032827295" evidence="1">
    <location>
        <begin position="18"/>
        <end position="103"/>
    </location>
</feature>
<keyword evidence="1" id="KW-0732">Signal</keyword>
<dbReference type="Proteomes" id="UP000663879">
    <property type="component" value="Unassembled WGS sequence"/>
</dbReference>
<evidence type="ECO:0000313" key="2">
    <source>
        <dbReference type="EMBL" id="CAF0769712.1"/>
    </source>
</evidence>
<keyword evidence="3" id="KW-1185">Reference proteome</keyword>
<accession>A0A813QNG6</accession>
<gene>
    <name evidence="2" type="ORF">OXX778_LOCUS4884</name>
</gene>